<feature type="repeat" description="ANK" evidence="3">
    <location>
        <begin position="224"/>
        <end position="256"/>
    </location>
</feature>
<reference evidence="6 7" key="1">
    <citation type="journal article" date="1992" name="Lakartidningen">
        <title>[Penicillin V and not amoxicillin is the first choice preparation in acute otitis].</title>
        <authorList>
            <person name="Kamme C."/>
            <person name="Lundgren K."/>
            <person name="Prellner K."/>
        </authorList>
    </citation>
    <scope>NUCLEOTIDE SEQUENCE [LARGE SCALE GENOMIC DNA]</scope>
    <source>
        <strain evidence="6 7">W1</strain>
    </source>
</reference>
<feature type="repeat" description="ANK" evidence="3">
    <location>
        <begin position="401"/>
        <end position="433"/>
    </location>
</feature>
<evidence type="ECO:0000256" key="4">
    <source>
        <dbReference type="SAM" id="Coils"/>
    </source>
</evidence>
<feature type="repeat" description="ANK" evidence="3">
    <location>
        <begin position="161"/>
        <end position="193"/>
    </location>
</feature>
<feature type="repeat" description="ANK" evidence="3">
    <location>
        <begin position="364"/>
        <end position="396"/>
    </location>
</feature>
<dbReference type="Pfam" id="PF12796">
    <property type="entry name" value="Ank_2"/>
    <property type="match status" value="5"/>
</dbReference>
<keyword evidence="2 3" id="KW-0040">ANK repeat</keyword>
<feature type="repeat" description="ANK" evidence="3">
    <location>
        <begin position="433"/>
        <end position="465"/>
    </location>
</feature>
<feature type="coiled-coil region" evidence="4">
    <location>
        <begin position="553"/>
        <end position="602"/>
    </location>
</feature>
<dbReference type="Gene3D" id="1.25.40.20">
    <property type="entry name" value="Ankyrin repeat-containing domain"/>
    <property type="match status" value="3"/>
</dbReference>
<dbReference type="PANTHER" id="PTHR24198:SF165">
    <property type="entry name" value="ANKYRIN REPEAT-CONTAINING PROTEIN-RELATED"/>
    <property type="match status" value="1"/>
</dbReference>
<organism evidence="6 7">
    <name type="scientific">Brachyspira aalborgi</name>
    <dbReference type="NCBI Taxonomy" id="29522"/>
    <lineage>
        <taxon>Bacteria</taxon>
        <taxon>Pseudomonadati</taxon>
        <taxon>Spirochaetota</taxon>
        <taxon>Spirochaetia</taxon>
        <taxon>Brachyspirales</taxon>
        <taxon>Brachyspiraceae</taxon>
        <taxon>Brachyspira</taxon>
    </lineage>
</organism>
<keyword evidence="4" id="KW-0175">Coiled coil</keyword>
<comment type="caution">
    <text evidence="6">The sequence shown here is derived from an EMBL/GenBank/DDBJ whole genome shotgun (WGS) entry which is preliminary data.</text>
</comment>
<protein>
    <submittedName>
        <fullName evidence="6">Uncharacterized protein</fullName>
    </submittedName>
</protein>
<dbReference type="AlphaFoldDB" id="A0A5C8CGF8"/>
<feature type="transmembrane region" description="Helical" evidence="5">
    <location>
        <begin position="668"/>
        <end position="693"/>
    </location>
</feature>
<dbReference type="RefSeq" id="WP_147758671.1">
    <property type="nucleotide sequence ID" value="NZ_SAXT01000005.1"/>
</dbReference>
<feature type="transmembrane region" description="Helical" evidence="5">
    <location>
        <begin position="621"/>
        <end position="640"/>
    </location>
</feature>
<feature type="repeat" description="ANK" evidence="3">
    <location>
        <begin position="84"/>
        <end position="116"/>
    </location>
</feature>
<keyword evidence="1" id="KW-0677">Repeat</keyword>
<dbReference type="PANTHER" id="PTHR24198">
    <property type="entry name" value="ANKYRIN REPEAT AND PROTEIN KINASE DOMAIN-CONTAINING PROTEIN"/>
    <property type="match status" value="1"/>
</dbReference>
<evidence type="ECO:0000313" key="7">
    <source>
        <dbReference type="Proteomes" id="UP000325116"/>
    </source>
</evidence>
<feature type="repeat" description="ANK" evidence="3">
    <location>
        <begin position="463"/>
        <end position="495"/>
    </location>
</feature>
<evidence type="ECO:0000256" key="2">
    <source>
        <dbReference type="ARBA" id="ARBA00023043"/>
    </source>
</evidence>
<keyword evidence="5" id="KW-1133">Transmembrane helix</keyword>
<accession>A0A5C8CGF8</accession>
<dbReference type="InterPro" id="IPR002110">
    <property type="entry name" value="Ankyrin_rpt"/>
</dbReference>
<keyword evidence="5" id="KW-0472">Membrane</keyword>
<dbReference type="EMBL" id="SAXT01000005">
    <property type="protein sequence ID" value="TXJ11763.1"/>
    <property type="molecule type" value="Genomic_DNA"/>
</dbReference>
<dbReference type="InterPro" id="IPR036770">
    <property type="entry name" value="Ankyrin_rpt-contain_sf"/>
</dbReference>
<dbReference type="PRINTS" id="PR01415">
    <property type="entry name" value="ANKYRIN"/>
</dbReference>
<dbReference type="Proteomes" id="UP000325116">
    <property type="component" value="Unassembled WGS sequence"/>
</dbReference>
<proteinExistence type="predicted"/>
<keyword evidence="5" id="KW-0812">Transmembrane</keyword>
<evidence type="ECO:0000256" key="3">
    <source>
        <dbReference type="PROSITE-ProRule" id="PRU00023"/>
    </source>
</evidence>
<dbReference type="SMART" id="SM00248">
    <property type="entry name" value="ANK"/>
    <property type="match status" value="14"/>
</dbReference>
<feature type="repeat" description="ANK" evidence="3">
    <location>
        <begin position="56"/>
        <end position="88"/>
    </location>
</feature>
<dbReference type="PROSITE" id="PS50297">
    <property type="entry name" value="ANK_REP_REGION"/>
    <property type="match status" value="7"/>
</dbReference>
<evidence type="ECO:0000256" key="1">
    <source>
        <dbReference type="ARBA" id="ARBA00022737"/>
    </source>
</evidence>
<sequence length="725" mass="82181">MKLKNIFIIFILFLASIHAEDRLNYQLYEACKTGDINKVRTLIRRGVNVNEKSDFLQDTALKLAARYGYTEIVKLLIANKANVNLNAPIVYAADEGYYDIVKVLIDNKADINQFNKFGYFVGDSYRTVFYNALMVSIKNGYINIANLLIQNKAKINITNDYGYTPLSLAVSGGYIDTAILLINNGANFSKEYYPSFAIVNDYNKFFISLLDKKLNVNYALSNANNSSLLTYAVDKNATNIIKTLIERKADTSIRNNNGRTAFDIAMSKEINNRKNIMKFFLNSYIFDNFKKLISEANIDNTDIAEINKMVMEDSNLYLDRSTSFGTHSFNKGDYLLSLLITLKHYDIATNLIEIGYLDINKQTKNYTPLIYAIENNDIESVKFLINNKADIDLPTYYEDSNSKLPLNYAIENSNIEIASLLLNAGCDREYTYNGKTPLIHAIEKDNYDMVKLLLDKKVKVNSRGGEELYLAVKDNKLEIAGALINAKADINARYNDDKTCLMIASEKGYKEMVELLINKGANLNINNDNGDSALSLAINNKNMVIADILLSKGAKISEELKSKLEEIKQEEERKIKEEEDRKTAEQKRIEEEKRKNEEMARIRERNRRIYSQIEIANSFNTAGYVFMVGGVLTAASPFVIDAIKNKQFSFDFLDFNKKDKASILNRSLFFAGVGLFTAGALTSIISSAVTYSLSNKLAYSFYPIILENDFGILDYGCAFNIKYKF</sequence>
<evidence type="ECO:0000313" key="6">
    <source>
        <dbReference type="EMBL" id="TXJ11763.1"/>
    </source>
</evidence>
<feature type="repeat" description="ANK" evidence="3">
    <location>
        <begin position="496"/>
        <end position="528"/>
    </location>
</feature>
<feature type="repeat" description="ANK" evidence="3">
    <location>
        <begin position="529"/>
        <end position="561"/>
    </location>
</feature>
<dbReference type="SUPFAM" id="SSF48403">
    <property type="entry name" value="Ankyrin repeat"/>
    <property type="match status" value="2"/>
</dbReference>
<dbReference type="PROSITE" id="PS50088">
    <property type="entry name" value="ANK_REPEAT"/>
    <property type="match status" value="10"/>
</dbReference>
<gene>
    <name evidence="6" type="ORF">EPJ80_08610</name>
</gene>
<name>A0A5C8CGF8_9SPIR</name>
<evidence type="ECO:0000256" key="5">
    <source>
        <dbReference type="SAM" id="Phobius"/>
    </source>
</evidence>